<evidence type="ECO:0000256" key="1">
    <source>
        <dbReference type="ARBA" id="ARBA00022679"/>
    </source>
</evidence>
<accession>A0A9Q0S1X4</accession>
<keyword evidence="4" id="KW-0067">ATP-binding</keyword>
<feature type="active site" description="Glycyl thioester intermediate" evidence="3">
    <location>
        <position position="88"/>
    </location>
</feature>
<evidence type="ECO:0000256" key="3">
    <source>
        <dbReference type="PROSITE-ProRule" id="PRU10133"/>
    </source>
</evidence>
<dbReference type="AlphaFoldDB" id="A0A9Q0S1X4"/>
<dbReference type="Gene3D" id="3.10.110.10">
    <property type="entry name" value="Ubiquitin Conjugating Enzyme"/>
    <property type="match status" value="1"/>
</dbReference>
<dbReference type="SUPFAM" id="SSF54495">
    <property type="entry name" value="UBC-like"/>
    <property type="match status" value="1"/>
</dbReference>
<comment type="caution">
    <text evidence="6">The sequence shown here is derived from an EMBL/GenBank/DDBJ whole genome shotgun (WGS) entry which is preliminary data.</text>
</comment>
<keyword evidence="4" id="KW-0547">Nucleotide-binding</keyword>
<gene>
    <name evidence="6" type="primary">ube2t</name>
    <name evidence="6" type="ORF">Bhyg_06458</name>
</gene>
<comment type="similarity">
    <text evidence="4">Belongs to the ubiquitin-conjugating enzyme family.</text>
</comment>
<dbReference type="InterPro" id="IPR050113">
    <property type="entry name" value="Ub_conjugating_enzyme"/>
</dbReference>
<name>A0A9Q0S1X4_9DIPT</name>
<dbReference type="PROSITE" id="PS50127">
    <property type="entry name" value="UBC_2"/>
    <property type="match status" value="1"/>
</dbReference>
<evidence type="ECO:0000313" key="6">
    <source>
        <dbReference type="EMBL" id="KAJ6641519.1"/>
    </source>
</evidence>
<dbReference type="EMBL" id="WJQU01000002">
    <property type="protein sequence ID" value="KAJ6641519.1"/>
    <property type="molecule type" value="Genomic_DNA"/>
</dbReference>
<feature type="domain" description="UBC core" evidence="5">
    <location>
        <begin position="6"/>
        <end position="154"/>
    </location>
</feature>
<dbReference type="GO" id="GO:0016740">
    <property type="term" value="F:transferase activity"/>
    <property type="evidence" value="ECO:0007669"/>
    <property type="project" value="UniProtKB-KW"/>
</dbReference>
<reference evidence="6" key="1">
    <citation type="submission" date="2022-07" db="EMBL/GenBank/DDBJ databases">
        <authorList>
            <person name="Trinca V."/>
            <person name="Uliana J.V.C."/>
            <person name="Torres T.T."/>
            <person name="Ward R.J."/>
            <person name="Monesi N."/>
        </authorList>
    </citation>
    <scope>NUCLEOTIDE SEQUENCE</scope>
    <source>
        <strain evidence="6">HSMRA1968</strain>
        <tissue evidence="6">Whole embryos</tissue>
    </source>
</reference>
<evidence type="ECO:0000256" key="4">
    <source>
        <dbReference type="RuleBase" id="RU362109"/>
    </source>
</evidence>
<dbReference type="SMART" id="SM00212">
    <property type="entry name" value="UBCc"/>
    <property type="match status" value="1"/>
</dbReference>
<dbReference type="Proteomes" id="UP001151699">
    <property type="component" value="Chromosome B"/>
</dbReference>
<protein>
    <submittedName>
        <fullName evidence="6">Ubiquitin-conjugating enzyme E2 T</fullName>
    </submittedName>
</protein>
<organism evidence="6 7">
    <name type="scientific">Pseudolycoriella hygida</name>
    <dbReference type="NCBI Taxonomy" id="35572"/>
    <lineage>
        <taxon>Eukaryota</taxon>
        <taxon>Metazoa</taxon>
        <taxon>Ecdysozoa</taxon>
        <taxon>Arthropoda</taxon>
        <taxon>Hexapoda</taxon>
        <taxon>Insecta</taxon>
        <taxon>Pterygota</taxon>
        <taxon>Neoptera</taxon>
        <taxon>Endopterygota</taxon>
        <taxon>Diptera</taxon>
        <taxon>Nematocera</taxon>
        <taxon>Sciaroidea</taxon>
        <taxon>Sciaridae</taxon>
        <taxon>Pseudolycoriella</taxon>
    </lineage>
</organism>
<evidence type="ECO:0000313" key="7">
    <source>
        <dbReference type="Proteomes" id="UP001151699"/>
    </source>
</evidence>
<dbReference type="PROSITE" id="PS00183">
    <property type="entry name" value="UBC_1"/>
    <property type="match status" value="1"/>
</dbReference>
<dbReference type="InterPro" id="IPR023313">
    <property type="entry name" value="UBQ-conjugating_AS"/>
</dbReference>
<dbReference type="InterPro" id="IPR000608">
    <property type="entry name" value="UBC"/>
</dbReference>
<dbReference type="GO" id="GO:0005524">
    <property type="term" value="F:ATP binding"/>
    <property type="evidence" value="ECO:0007669"/>
    <property type="project" value="UniProtKB-UniRule"/>
</dbReference>
<dbReference type="PANTHER" id="PTHR24067">
    <property type="entry name" value="UBIQUITIN-CONJUGATING ENZYME E2"/>
    <property type="match status" value="1"/>
</dbReference>
<dbReference type="OrthoDB" id="9978460at2759"/>
<keyword evidence="7" id="KW-1185">Reference proteome</keyword>
<proteinExistence type="inferred from homology"/>
<evidence type="ECO:0000256" key="2">
    <source>
        <dbReference type="ARBA" id="ARBA00022786"/>
    </source>
</evidence>
<keyword evidence="2 4" id="KW-0833">Ubl conjugation pathway</keyword>
<dbReference type="InterPro" id="IPR016135">
    <property type="entry name" value="UBQ-conjugating_enzyme/RWD"/>
</dbReference>
<dbReference type="Pfam" id="PF00179">
    <property type="entry name" value="UQ_con"/>
    <property type="match status" value="1"/>
</dbReference>
<sequence length="163" mass="18446">MSSQQIKSIRIAKEIRQLNSGIEQHGISCVANDDCLTVEFSGPKGSLFEDERFNLLVTFDEKYPFTPPRLKLKTPIYHPNIDKGGLICLNILRMPPTGTYNPTMTVESILLSVQLLLSSPNPHDPLRSDAASDYLLNKEIYDEKVRKQIEENRKSSLVDQINT</sequence>
<keyword evidence="1" id="KW-0808">Transferase</keyword>
<evidence type="ECO:0000259" key="5">
    <source>
        <dbReference type="PROSITE" id="PS50127"/>
    </source>
</evidence>